<keyword evidence="2" id="KW-0472">Membrane</keyword>
<feature type="compositionally biased region" description="Polar residues" evidence="1">
    <location>
        <begin position="45"/>
        <end position="57"/>
    </location>
</feature>
<gene>
    <name evidence="3" type="ORF">CK820_G0011031</name>
</gene>
<dbReference type="EMBL" id="NBAG03000230">
    <property type="protein sequence ID" value="PNI70658.1"/>
    <property type="molecule type" value="Genomic_DNA"/>
</dbReference>
<reference evidence="3 4" key="1">
    <citation type="submission" date="2017-12" db="EMBL/GenBank/DDBJ databases">
        <title>High-resolution comparative analysis of great ape genomes.</title>
        <authorList>
            <person name="Pollen A."/>
            <person name="Hastie A."/>
            <person name="Hormozdiari F."/>
            <person name="Dougherty M."/>
            <person name="Liu R."/>
            <person name="Chaisson M."/>
            <person name="Hoppe E."/>
            <person name="Hill C."/>
            <person name="Pang A."/>
            <person name="Hillier L."/>
            <person name="Baker C."/>
            <person name="Armstrong J."/>
            <person name="Shendure J."/>
            <person name="Paten B."/>
            <person name="Wilson R."/>
            <person name="Chao H."/>
            <person name="Schneider V."/>
            <person name="Ventura M."/>
            <person name="Kronenberg Z."/>
            <person name="Murali S."/>
            <person name="Gordon D."/>
            <person name="Cantsilieris S."/>
            <person name="Munson K."/>
            <person name="Nelson B."/>
            <person name="Raja A."/>
            <person name="Underwood J."/>
            <person name="Diekhans M."/>
            <person name="Fiddes I."/>
            <person name="Haussler D."/>
            <person name="Eichler E."/>
        </authorList>
    </citation>
    <scope>NUCLEOTIDE SEQUENCE [LARGE SCALE GENOMIC DNA]</scope>
    <source>
        <strain evidence="3">Yerkes chimp pedigree #C0471</strain>
    </source>
</reference>
<dbReference type="Proteomes" id="UP000236370">
    <property type="component" value="Unassembled WGS sequence"/>
</dbReference>
<feature type="region of interest" description="Disordered" evidence="1">
    <location>
        <begin position="45"/>
        <end position="86"/>
    </location>
</feature>
<dbReference type="AlphaFoldDB" id="A0A2J8NFV9"/>
<name>A0A2J8NFV9_PANTR</name>
<sequence length="156" mass="16999">MGPRFWGGPSPGSCAFPFLRPSPSSWTSRDWSASRCWTWSGATTAPTPFSPAQQPPSSHDGLSLDPSQLEPLAPRNPGPSGLCTASFTQKLRSPPAQLLPPEPDDAFWGAPCEQPLERRYQALPALVCIMCCLFGVVYCFFGYRCFKAVLFLTGLL</sequence>
<dbReference type="InterPro" id="IPR040236">
    <property type="entry name" value="TMEM198"/>
</dbReference>
<organism evidence="3 4">
    <name type="scientific">Pan troglodytes</name>
    <name type="common">Chimpanzee</name>
    <dbReference type="NCBI Taxonomy" id="9598"/>
    <lineage>
        <taxon>Eukaryota</taxon>
        <taxon>Metazoa</taxon>
        <taxon>Chordata</taxon>
        <taxon>Craniata</taxon>
        <taxon>Vertebrata</taxon>
        <taxon>Euteleostomi</taxon>
        <taxon>Mammalia</taxon>
        <taxon>Eutheria</taxon>
        <taxon>Euarchontoglires</taxon>
        <taxon>Primates</taxon>
        <taxon>Haplorrhini</taxon>
        <taxon>Catarrhini</taxon>
        <taxon>Hominidae</taxon>
        <taxon>Pan</taxon>
    </lineage>
</organism>
<evidence type="ECO:0000256" key="2">
    <source>
        <dbReference type="SAM" id="Phobius"/>
    </source>
</evidence>
<comment type="caution">
    <text evidence="3">The sequence shown here is derived from an EMBL/GenBank/DDBJ whole genome shotgun (WGS) entry which is preliminary data.</text>
</comment>
<proteinExistence type="predicted"/>
<accession>A0A2J8NFV9</accession>
<keyword evidence="2" id="KW-1133">Transmembrane helix</keyword>
<protein>
    <submittedName>
        <fullName evidence="3">TMEM198 isoform 4</fullName>
    </submittedName>
</protein>
<keyword evidence="2" id="KW-0812">Transmembrane</keyword>
<feature type="region of interest" description="Disordered" evidence="1">
    <location>
        <begin position="1"/>
        <end position="30"/>
    </location>
</feature>
<evidence type="ECO:0000313" key="4">
    <source>
        <dbReference type="Proteomes" id="UP000236370"/>
    </source>
</evidence>
<feature type="transmembrane region" description="Helical" evidence="2">
    <location>
        <begin position="123"/>
        <end position="143"/>
    </location>
</feature>
<dbReference type="PANTHER" id="PTHR31247">
    <property type="entry name" value="TRANSMEMBRANE PROTEIN 198 FAMILY MEMBER"/>
    <property type="match status" value="1"/>
</dbReference>
<evidence type="ECO:0000256" key="1">
    <source>
        <dbReference type="SAM" id="MobiDB-lite"/>
    </source>
</evidence>
<evidence type="ECO:0000313" key="3">
    <source>
        <dbReference type="EMBL" id="PNI70658.1"/>
    </source>
</evidence>
<feature type="non-terminal residue" evidence="3">
    <location>
        <position position="156"/>
    </location>
</feature>
<dbReference type="PANTHER" id="PTHR31247:SF7">
    <property type="entry name" value="TRANSMEMBRANE PROTEIN 198"/>
    <property type="match status" value="1"/>
</dbReference>